<evidence type="ECO:0000313" key="3">
    <source>
        <dbReference type="EMBL" id="AFI04125.1"/>
    </source>
</evidence>
<reference evidence="4" key="1">
    <citation type="submission" date="2012-04" db="EMBL/GenBank/DDBJ databases">
        <title>Complete genome sequence of Helicobacter cetorum strain MIT 00-7128.</title>
        <authorList>
            <person name="Kersulyte D."/>
            <person name="Berg D.E."/>
        </authorList>
    </citation>
    <scope>NUCLEOTIDE SEQUENCE [LARGE SCALE GENOMIC DNA]</scope>
    <source>
        <strain evidence="4">MIT 00-7128</strain>
    </source>
</reference>
<feature type="coiled-coil region" evidence="1">
    <location>
        <begin position="181"/>
        <end position="235"/>
    </location>
</feature>
<keyword evidence="1" id="KW-0175">Coiled coil</keyword>
<dbReference type="EMBL" id="CP003479">
    <property type="protein sequence ID" value="AFI04125.1"/>
    <property type="molecule type" value="Genomic_DNA"/>
</dbReference>
<keyword evidence="2" id="KW-0732">Signal</keyword>
<dbReference type="HOGENOM" id="CLU_955690_0_0_7"/>
<gene>
    <name evidence="3" type="ordered locus">HCW_04280</name>
</gene>
<name>I0EMF6_HELC0</name>
<proteinExistence type="predicted"/>
<evidence type="ECO:0000256" key="2">
    <source>
        <dbReference type="SAM" id="SignalP"/>
    </source>
</evidence>
<dbReference type="PATRIC" id="fig|182217.3.peg.913"/>
<sequence>MRLKFISLCLVGLMGVSYAESAKSVDYFVKNDKEREKTIAECKNVDAMLDKMNPEKAIAYVKAHPNYQSNCENAQIATAQKAELTKKKAFFADLDKQLTLGQPFSEKDKEMIKNSVRGFNSSSRSYVIELNKRIAPCYAKMSENLAKNGDDGLKSDKRCALLVSLADYVYGNYYNGENIDLENYKYKIKEQQRKIKSIKQDIKDQEEILKHSYDLKNDELALQDLKNDLKTEIEKDKELSYYESFKKDATLRKNTLSTCYKQIADNLLSSGIMLKDDNIKCKSAIFVPQEK</sequence>
<dbReference type="Proteomes" id="UP000005010">
    <property type="component" value="Chromosome"/>
</dbReference>
<organism evidence="3 4">
    <name type="scientific">Helicobacter cetorum (strain ATCC BAA-429 / MIT 00-7128)</name>
    <dbReference type="NCBI Taxonomy" id="182217"/>
    <lineage>
        <taxon>Bacteria</taxon>
        <taxon>Pseudomonadati</taxon>
        <taxon>Campylobacterota</taxon>
        <taxon>Epsilonproteobacteria</taxon>
        <taxon>Campylobacterales</taxon>
        <taxon>Helicobacteraceae</taxon>
        <taxon>Helicobacter</taxon>
    </lineage>
</organism>
<evidence type="ECO:0000313" key="4">
    <source>
        <dbReference type="Proteomes" id="UP000005010"/>
    </source>
</evidence>
<dbReference type="AlphaFoldDB" id="I0EMF6"/>
<dbReference type="STRING" id="182217.HCW_04280"/>
<evidence type="ECO:0000256" key="1">
    <source>
        <dbReference type="SAM" id="Coils"/>
    </source>
</evidence>
<protein>
    <submittedName>
        <fullName evidence="3">Uncharacterized protein</fullName>
    </submittedName>
</protein>
<accession>I0EMF6</accession>
<dbReference type="KEGG" id="hce:HCW_04280"/>
<dbReference type="RefSeq" id="WP_014660995.1">
    <property type="nucleotide sequence ID" value="NC_017737.1"/>
</dbReference>
<keyword evidence="4" id="KW-1185">Reference proteome</keyword>
<feature type="signal peptide" evidence="2">
    <location>
        <begin position="1"/>
        <end position="19"/>
    </location>
</feature>
<feature type="chain" id="PRO_5003625629" evidence="2">
    <location>
        <begin position="20"/>
        <end position="291"/>
    </location>
</feature>